<dbReference type="AlphaFoldDB" id="A0A347UBQ3"/>
<name>A0A347UBQ3_9BACT</name>
<organism evidence="3 5">
    <name type="scientific">Arcobacter ellisii</name>
    <dbReference type="NCBI Taxonomy" id="913109"/>
    <lineage>
        <taxon>Bacteria</taxon>
        <taxon>Pseudomonadati</taxon>
        <taxon>Campylobacterota</taxon>
        <taxon>Epsilonproteobacteria</taxon>
        <taxon>Campylobacterales</taxon>
        <taxon>Arcobacteraceae</taxon>
        <taxon>Arcobacter</taxon>
    </lineage>
</organism>
<dbReference type="Pfam" id="PF00535">
    <property type="entry name" value="Glycos_transf_2"/>
    <property type="match status" value="1"/>
</dbReference>
<feature type="domain" description="Glycosyltransferase 2-like" evidence="1">
    <location>
        <begin position="6"/>
        <end position="133"/>
    </location>
</feature>
<protein>
    <submittedName>
        <fullName evidence="2">Glycosyltransferase, family 2</fullName>
    </submittedName>
</protein>
<evidence type="ECO:0000313" key="2">
    <source>
        <dbReference type="EMBL" id="AXX96281.1"/>
    </source>
</evidence>
<dbReference type="RefSeq" id="WP_118918421.1">
    <property type="nucleotide sequence ID" value="NZ_CP032097.1"/>
</dbReference>
<dbReference type="CDD" id="cd00761">
    <property type="entry name" value="Glyco_tranf_GTA_type"/>
    <property type="match status" value="1"/>
</dbReference>
<reference evidence="3 5" key="1">
    <citation type="submission" date="2017-09" db="EMBL/GenBank/DDBJ databases">
        <title>Genomics of the genus Arcobacter.</title>
        <authorList>
            <person name="Perez-Cataluna A."/>
            <person name="Figueras M.J."/>
            <person name="Salas-Masso N."/>
        </authorList>
    </citation>
    <scope>NUCLEOTIDE SEQUENCE [LARGE SCALE GENOMIC DNA]</scope>
    <source>
        <strain evidence="3 5">CECT 7837</strain>
    </source>
</reference>
<keyword evidence="4" id="KW-1185">Reference proteome</keyword>
<dbReference type="KEGG" id="aell:AELL_2677"/>
<dbReference type="Proteomes" id="UP000262582">
    <property type="component" value="Chromosome"/>
</dbReference>
<dbReference type="InterPro" id="IPR029044">
    <property type="entry name" value="Nucleotide-diphossugar_trans"/>
</dbReference>
<evidence type="ECO:0000259" key="1">
    <source>
        <dbReference type="Pfam" id="PF00535"/>
    </source>
</evidence>
<dbReference type="Gene3D" id="3.90.550.10">
    <property type="entry name" value="Spore Coat Polysaccharide Biosynthesis Protein SpsA, Chain A"/>
    <property type="match status" value="1"/>
</dbReference>
<gene>
    <name evidence="2" type="ORF">AELL_2677</name>
    <name evidence="3" type="ORF">CP962_03590</name>
</gene>
<accession>A0A347UBQ3</accession>
<dbReference type="EMBL" id="NXIG01000003">
    <property type="protein sequence ID" value="RXI31876.1"/>
    <property type="molecule type" value="Genomic_DNA"/>
</dbReference>
<evidence type="ECO:0000313" key="4">
    <source>
        <dbReference type="Proteomes" id="UP000262582"/>
    </source>
</evidence>
<evidence type="ECO:0000313" key="5">
    <source>
        <dbReference type="Proteomes" id="UP000290588"/>
    </source>
</evidence>
<evidence type="ECO:0000313" key="3">
    <source>
        <dbReference type="EMBL" id="RXI31876.1"/>
    </source>
</evidence>
<proteinExistence type="predicted"/>
<dbReference type="Proteomes" id="UP000290588">
    <property type="component" value="Unassembled WGS sequence"/>
</dbReference>
<dbReference type="SUPFAM" id="SSF53448">
    <property type="entry name" value="Nucleotide-diphospho-sugar transferases"/>
    <property type="match status" value="1"/>
</dbReference>
<dbReference type="OrthoDB" id="5366066at2"/>
<dbReference type="EMBL" id="CP032097">
    <property type="protein sequence ID" value="AXX96281.1"/>
    <property type="molecule type" value="Genomic_DNA"/>
</dbReference>
<reference evidence="2 4" key="2">
    <citation type="submission" date="2018-08" db="EMBL/GenBank/DDBJ databases">
        <title>Complete genome of the Arcobacter ellisii type strain LMG 26155.</title>
        <authorList>
            <person name="Miller W.G."/>
            <person name="Yee E."/>
            <person name="Bono J.L."/>
        </authorList>
    </citation>
    <scope>NUCLEOTIDE SEQUENCE [LARGE SCALE GENOMIC DNA]</scope>
    <source>
        <strain evidence="2 4">LMG 26155</strain>
    </source>
</reference>
<dbReference type="InterPro" id="IPR001173">
    <property type="entry name" value="Glyco_trans_2-like"/>
</dbReference>
<sequence length="346" mass="39521">MNFKISICIITYNRGNRALENVKNILENIRHNWCVLVLDNGSTIGTEDYKEIELLSKTNDQLFYIKHETNLQVHGNFKSCFYYAKSQYIMILSDEDFVNFDGLESILIDLNNYKNVGVCRPSIAPHKDLKNPGNSVIYPNNYFLAGGSALNGFSFIGNYISGVIYNLDLIKKSNLLTILGENIVSHKAYPHVYFDLLVSAKFDAITTSKVSVLERHAEQTLIENGSSKVASAHIGLYGYGERVNQFLSFRDAIQQAVEFTNLKTDGEKISLFISLFFRLTLKYFFLIFEANINNYTRNNMEPKLLMESFFYLVCSSVIGHPYIGSNQEFVSDQLIKIYQSHKDMIN</sequence>